<keyword evidence="3" id="KW-1185">Reference proteome</keyword>
<proteinExistence type="predicted"/>
<reference evidence="2 3" key="1">
    <citation type="submission" date="2024-01" db="EMBL/GenBank/DDBJ databases">
        <title>Hyphobacterium bacterium isolated from marine sediment.</title>
        <authorList>
            <person name="Zhao S."/>
        </authorList>
    </citation>
    <scope>NUCLEOTIDE SEQUENCE [LARGE SCALE GENOMIC DNA]</scope>
    <source>
        <strain evidence="3">HN65</strain>
    </source>
</reference>
<protein>
    <recommendedName>
        <fullName evidence="4">Lipoprotein</fullName>
    </recommendedName>
</protein>
<dbReference type="Proteomes" id="UP001354971">
    <property type="component" value="Unassembled WGS sequence"/>
</dbReference>
<evidence type="ECO:0000313" key="2">
    <source>
        <dbReference type="EMBL" id="MEE2525084.1"/>
    </source>
</evidence>
<evidence type="ECO:0008006" key="4">
    <source>
        <dbReference type="Google" id="ProtNLM"/>
    </source>
</evidence>
<keyword evidence="1" id="KW-0732">Signal</keyword>
<organism evidence="2 3">
    <name type="scientific">Hyphobacterium lacteum</name>
    <dbReference type="NCBI Taxonomy" id="3116575"/>
    <lineage>
        <taxon>Bacteria</taxon>
        <taxon>Pseudomonadati</taxon>
        <taxon>Pseudomonadota</taxon>
        <taxon>Alphaproteobacteria</taxon>
        <taxon>Maricaulales</taxon>
        <taxon>Maricaulaceae</taxon>
        <taxon>Hyphobacterium</taxon>
    </lineage>
</organism>
<sequence>MLKKLLAGTGLVLTIGLSACQTAGPTTLACRAPTGEEFDIFRAVVSRDRATLSRYTSVGPARSALERRDPYVNNHLWGNQGYTGGTIVGVLTQPPPCVIDLPRPLDANGNPSTTRRTIAVYQQSRFQALAGSTSMTFQPEQVVRLPGNSGHDYFRCDFVQTSAGWRMTDLCGLPTVSGAVGG</sequence>
<evidence type="ECO:0000256" key="1">
    <source>
        <dbReference type="SAM" id="SignalP"/>
    </source>
</evidence>
<dbReference type="RefSeq" id="WP_330197747.1">
    <property type="nucleotide sequence ID" value="NZ_JAZDRP010000001.1"/>
</dbReference>
<name>A0ABU7LNC0_9PROT</name>
<feature type="chain" id="PRO_5045333521" description="Lipoprotein" evidence="1">
    <location>
        <begin position="24"/>
        <end position="182"/>
    </location>
</feature>
<accession>A0ABU7LNC0</accession>
<dbReference type="EMBL" id="JAZDRP010000001">
    <property type="protein sequence ID" value="MEE2525084.1"/>
    <property type="molecule type" value="Genomic_DNA"/>
</dbReference>
<dbReference type="PROSITE" id="PS51257">
    <property type="entry name" value="PROKAR_LIPOPROTEIN"/>
    <property type="match status" value="1"/>
</dbReference>
<evidence type="ECO:0000313" key="3">
    <source>
        <dbReference type="Proteomes" id="UP001354971"/>
    </source>
</evidence>
<gene>
    <name evidence="2" type="ORF">V0U79_01810</name>
</gene>
<feature type="signal peptide" evidence="1">
    <location>
        <begin position="1"/>
        <end position="23"/>
    </location>
</feature>
<comment type="caution">
    <text evidence="2">The sequence shown here is derived from an EMBL/GenBank/DDBJ whole genome shotgun (WGS) entry which is preliminary data.</text>
</comment>